<evidence type="ECO:0000256" key="3">
    <source>
        <dbReference type="ARBA" id="ARBA00023163"/>
    </source>
</evidence>
<comment type="caution">
    <text evidence="5">The sequence shown here is derived from an EMBL/GenBank/DDBJ whole genome shotgun (WGS) entry which is preliminary data.</text>
</comment>
<dbReference type="EMBL" id="DXIQ01000028">
    <property type="protein sequence ID" value="HIV38320.1"/>
    <property type="molecule type" value="Genomic_DNA"/>
</dbReference>
<dbReference type="SMART" id="SM00347">
    <property type="entry name" value="HTH_MARR"/>
    <property type="match status" value="1"/>
</dbReference>
<dbReference type="AlphaFoldDB" id="A0A9D1PCR2"/>
<dbReference type="Pfam" id="PF12802">
    <property type="entry name" value="MarR_2"/>
    <property type="match status" value="1"/>
</dbReference>
<reference evidence="5" key="2">
    <citation type="submission" date="2021-04" db="EMBL/GenBank/DDBJ databases">
        <authorList>
            <person name="Gilroy R."/>
        </authorList>
    </citation>
    <scope>NUCLEOTIDE SEQUENCE</scope>
    <source>
        <strain evidence="5">CHK195-9823</strain>
    </source>
</reference>
<dbReference type="GO" id="GO:0003700">
    <property type="term" value="F:DNA-binding transcription factor activity"/>
    <property type="evidence" value="ECO:0007669"/>
    <property type="project" value="InterPro"/>
</dbReference>
<evidence type="ECO:0000313" key="6">
    <source>
        <dbReference type="Proteomes" id="UP000886814"/>
    </source>
</evidence>
<dbReference type="Gene3D" id="1.10.10.10">
    <property type="entry name" value="Winged helix-like DNA-binding domain superfamily/Winged helix DNA-binding domain"/>
    <property type="match status" value="1"/>
</dbReference>
<keyword evidence="1" id="KW-0805">Transcription regulation</keyword>
<dbReference type="InterPro" id="IPR036390">
    <property type="entry name" value="WH_DNA-bd_sf"/>
</dbReference>
<dbReference type="InterPro" id="IPR036388">
    <property type="entry name" value="WH-like_DNA-bd_sf"/>
</dbReference>
<dbReference type="PROSITE" id="PS50995">
    <property type="entry name" value="HTH_MARR_2"/>
    <property type="match status" value="1"/>
</dbReference>
<sequence>MEKESEKRYQEFISASKEADDVYHTLALKFGLSDSAMWILCTMREADRELTQSEIAEEMSMSRQTINSAIKNLEKQGYLYMAPAPGDRRNKTLSFTAKGEDFVKRTVDRMLDLEHQVFAKLEVQEQEQITEILRKYTRYMKEGAEKI</sequence>
<dbReference type="PROSITE" id="PS01117">
    <property type="entry name" value="HTH_MARR_1"/>
    <property type="match status" value="1"/>
</dbReference>
<dbReference type="InterPro" id="IPR023187">
    <property type="entry name" value="Tscrpt_reg_MarR-type_CS"/>
</dbReference>
<proteinExistence type="predicted"/>
<keyword evidence="2 5" id="KW-0238">DNA-binding</keyword>
<feature type="domain" description="HTH marR-type" evidence="4">
    <location>
        <begin position="5"/>
        <end position="138"/>
    </location>
</feature>
<dbReference type="PANTHER" id="PTHR42756:SF1">
    <property type="entry name" value="TRANSCRIPTIONAL REPRESSOR OF EMRAB OPERON"/>
    <property type="match status" value="1"/>
</dbReference>
<evidence type="ECO:0000256" key="2">
    <source>
        <dbReference type="ARBA" id="ARBA00023125"/>
    </source>
</evidence>
<keyword evidence="3" id="KW-0804">Transcription</keyword>
<reference evidence="5" key="1">
    <citation type="journal article" date="2021" name="PeerJ">
        <title>Extensive microbial diversity within the chicken gut microbiome revealed by metagenomics and culture.</title>
        <authorList>
            <person name="Gilroy R."/>
            <person name="Ravi A."/>
            <person name="Getino M."/>
            <person name="Pursley I."/>
            <person name="Horton D.L."/>
            <person name="Alikhan N.F."/>
            <person name="Baker D."/>
            <person name="Gharbi K."/>
            <person name="Hall N."/>
            <person name="Watson M."/>
            <person name="Adriaenssens E.M."/>
            <person name="Foster-Nyarko E."/>
            <person name="Jarju S."/>
            <person name="Secka A."/>
            <person name="Antonio M."/>
            <person name="Oren A."/>
            <person name="Chaudhuri R.R."/>
            <person name="La Ragione R."/>
            <person name="Hildebrand F."/>
            <person name="Pallen M.J."/>
        </authorList>
    </citation>
    <scope>NUCLEOTIDE SEQUENCE</scope>
    <source>
        <strain evidence="5">CHK195-9823</strain>
    </source>
</reference>
<protein>
    <submittedName>
        <fullName evidence="5">Winged helix DNA-binding protein</fullName>
    </submittedName>
</protein>
<name>A0A9D1PCR2_9FIRM</name>
<dbReference type="Proteomes" id="UP000886814">
    <property type="component" value="Unassembled WGS sequence"/>
</dbReference>
<evidence type="ECO:0000256" key="1">
    <source>
        <dbReference type="ARBA" id="ARBA00023015"/>
    </source>
</evidence>
<gene>
    <name evidence="5" type="ORF">H9747_04875</name>
</gene>
<dbReference type="InterPro" id="IPR000835">
    <property type="entry name" value="HTH_MarR-typ"/>
</dbReference>
<evidence type="ECO:0000313" key="5">
    <source>
        <dbReference type="EMBL" id="HIV38320.1"/>
    </source>
</evidence>
<dbReference type="PRINTS" id="PR00598">
    <property type="entry name" value="HTHMARR"/>
</dbReference>
<organism evidence="5 6">
    <name type="scientific">Candidatus Blautia stercorigallinarum</name>
    <dbReference type="NCBI Taxonomy" id="2838501"/>
    <lineage>
        <taxon>Bacteria</taxon>
        <taxon>Bacillati</taxon>
        <taxon>Bacillota</taxon>
        <taxon>Clostridia</taxon>
        <taxon>Lachnospirales</taxon>
        <taxon>Lachnospiraceae</taxon>
        <taxon>Blautia</taxon>
    </lineage>
</organism>
<dbReference type="PANTHER" id="PTHR42756">
    <property type="entry name" value="TRANSCRIPTIONAL REGULATOR, MARR"/>
    <property type="match status" value="1"/>
</dbReference>
<accession>A0A9D1PCR2</accession>
<dbReference type="SUPFAM" id="SSF46785">
    <property type="entry name" value="Winged helix' DNA-binding domain"/>
    <property type="match status" value="1"/>
</dbReference>
<evidence type="ECO:0000259" key="4">
    <source>
        <dbReference type="PROSITE" id="PS50995"/>
    </source>
</evidence>
<dbReference type="GO" id="GO:0003677">
    <property type="term" value="F:DNA binding"/>
    <property type="evidence" value="ECO:0007669"/>
    <property type="project" value="UniProtKB-KW"/>
</dbReference>